<dbReference type="OrthoDB" id="9787788at2"/>
<keyword evidence="1" id="KW-1133">Transmembrane helix</keyword>
<gene>
    <name evidence="2" type="ORF">SAMN04488111_1849</name>
</gene>
<dbReference type="InterPro" id="IPR032307">
    <property type="entry name" value="PepSY_TM-like_2"/>
</dbReference>
<feature type="transmembrane region" description="Helical" evidence="1">
    <location>
        <begin position="166"/>
        <end position="184"/>
    </location>
</feature>
<dbReference type="Proteomes" id="UP000198412">
    <property type="component" value="Unassembled WGS sequence"/>
</dbReference>
<dbReference type="RefSeq" id="WP_089378167.1">
    <property type="nucleotide sequence ID" value="NZ_FZNX01000003.1"/>
</dbReference>
<keyword evidence="1" id="KW-0812">Transmembrane</keyword>
<reference evidence="3" key="1">
    <citation type="submission" date="2017-06" db="EMBL/GenBank/DDBJ databases">
        <authorList>
            <person name="Varghese N."/>
            <person name="Submissions S."/>
        </authorList>
    </citation>
    <scope>NUCLEOTIDE SEQUENCE [LARGE SCALE GENOMIC DNA]</scope>
    <source>
        <strain evidence="3">DSM 27993</strain>
    </source>
</reference>
<sequence>MKQLRKWSRILHRDIGYFFIGTTLIYGLSGIALNHMSDWNPNYSVQINNFTTALDLSKTPIVKDNILKLLDEVDDSKNYKKHYYPSSNQLKIFLKGGSSIMVNIRNGKGRAEYLKRRPVFYEVNYLHYNPNRIWTWFSDAFSASLILFAITSFFMVKGKKGMIGRGGIYTALGILIPLLFLIFYM</sequence>
<dbReference type="PANTHER" id="PTHR40115:SF1">
    <property type="entry name" value="INNER MEMBRANE PROTEIN WITH PEPSY TM HELIX"/>
    <property type="match status" value="1"/>
</dbReference>
<dbReference type="PANTHER" id="PTHR40115">
    <property type="entry name" value="INNER MEMBRANE PROTEIN WITH PEPSY TM HELIX"/>
    <property type="match status" value="1"/>
</dbReference>
<protein>
    <recommendedName>
        <fullName evidence="4">PepSY-associated TM region</fullName>
    </recommendedName>
</protein>
<keyword evidence="1" id="KW-0472">Membrane</keyword>
<evidence type="ECO:0000256" key="1">
    <source>
        <dbReference type="SAM" id="Phobius"/>
    </source>
</evidence>
<keyword evidence="3" id="KW-1185">Reference proteome</keyword>
<evidence type="ECO:0000313" key="2">
    <source>
        <dbReference type="EMBL" id="SNR58642.1"/>
    </source>
</evidence>
<name>A0A238XIV8_9FLAO</name>
<dbReference type="Pfam" id="PF16357">
    <property type="entry name" value="PepSY_TM_like_2"/>
    <property type="match status" value="1"/>
</dbReference>
<organism evidence="2 3">
    <name type="scientific">Lutibacter flavus</name>
    <dbReference type="NCBI Taxonomy" id="691689"/>
    <lineage>
        <taxon>Bacteria</taxon>
        <taxon>Pseudomonadati</taxon>
        <taxon>Bacteroidota</taxon>
        <taxon>Flavobacteriia</taxon>
        <taxon>Flavobacteriales</taxon>
        <taxon>Flavobacteriaceae</taxon>
        <taxon>Lutibacter</taxon>
    </lineage>
</organism>
<dbReference type="EMBL" id="FZNX01000003">
    <property type="protein sequence ID" value="SNR58642.1"/>
    <property type="molecule type" value="Genomic_DNA"/>
</dbReference>
<feature type="transmembrane region" description="Helical" evidence="1">
    <location>
        <begin position="133"/>
        <end position="154"/>
    </location>
</feature>
<evidence type="ECO:0000313" key="3">
    <source>
        <dbReference type="Proteomes" id="UP000198412"/>
    </source>
</evidence>
<dbReference type="AlphaFoldDB" id="A0A238XIV8"/>
<evidence type="ECO:0008006" key="4">
    <source>
        <dbReference type="Google" id="ProtNLM"/>
    </source>
</evidence>
<accession>A0A238XIV8</accession>
<feature type="transmembrane region" description="Helical" evidence="1">
    <location>
        <begin position="15"/>
        <end position="33"/>
    </location>
</feature>
<proteinExistence type="predicted"/>